<evidence type="ECO:0000313" key="2">
    <source>
        <dbReference type="Proteomes" id="UP000029448"/>
    </source>
</evidence>
<dbReference type="InterPro" id="IPR006439">
    <property type="entry name" value="HAD-SF_hydro_IA"/>
</dbReference>
<dbReference type="AlphaFoldDB" id="A0A094YU41"/>
<protein>
    <submittedName>
        <fullName evidence="1">Uncharacterized protein</fullName>
    </submittedName>
</protein>
<accession>A0A094YU41</accession>
<dbReference type="NCBIfam" id="TIGR01549">
    <property type="entry name" value="HAD-SF-IA-v1"/>
    <property type="match status" value="1"/>
</dbReference>
<dbReference type="InterPro" id="IPR023214">
    <property type="entry name" value="HAD_sf"/>
</dbReference>
<evidence type="ECO:0000313" key="1">
    <source>
        <dbReference type="EMBL" id="KGB25540.1"/>
    </source>
</evidence>
<proteinExistence type="predicted"/>
<keyword evidence="2" id="KW-1185">Reference proteome</keyword>
<name>A0A094YU41_9PROT</name>
<dbReference type="GeneID" id="89479411"/>
<dbReference type="Proteomes" id="UP000029448">
    <property type="component" value="Unassembled WGS sequence"/>
</dbReference>
<reference evidence="1 2" key="1">
    <citation type="submission" date="2014-06" db="EMBL/GenBank/DDBJ databases">
        <title>Functional and comparative genomic analyses of the Drosophila gut microbiota identify candidate symbiosis factors.</title>
        <authorList>
            <person name="Newell P.D."/>
            <person name="Chaston J.M."/>
            <person name="Douglas A.E."/>
        </authorList>
    </citation>
    <scope>NUCLEOTIDE SEQUENCE [LARGE SCALE GENOMIC DNA]</scope>
    <source>
        <strain evidence="1 2">DmCS_006</strain>
    </source>
</reference>
<dbReference type="RefSeq" id="WP_035378116.1">
    <property type="nucleotide sequence ID" value="NZ_JAUYUW010000001.1"/>
</dbReference>
<sequence>MNAKKQNFLLFNKMWRKKVESFVEGADVVSCDVFDTLIHRKVRKPIDVFRIVSEQILKEEKYLDEVEVVFSFPSLRVYAENKAREHVFAQYGHHEVSLDEIYVNFQKITNCTDSLRNYLSEKEIFVENSITYANPIMLEIVKKALRDGKKIVLCSDMYSSSTEISDRVINAGYPAGLPVIVSCENGCSKHDGFLFDILKKNFSTDEKIVHIGDNIHADINMAQENEIDCLHFTYKDEIDEIFFSHFSKEENDFANCLSHGFARFILISDPEKAHDIWYQSGVTVFGPLFLGYFFWLLDNLQKGEFSKILFLARDGYFFNKMFAKWSTSLGVNIPSEYIYVSRGTLLYPSLSDLNWDRLWFQFGGRRNKTLNGICKKLGIPLYLYLEEAERSGISDINESIESGDARIHKFFVLVGKNLLKDAQNKRKISREYLENYISEGEKIALCDIGWAGNIQGSISRIMRSGGISVDLEGFYFGIFPWSQMNNGLRDVFHGYLVNGSSVQNLNEVLLNGGVELLEFATTAPHGTTLSYTEKNNQIFPVLEQSDDDKRVQTLSASIQEGAWDFVSSMMDLLITMDKKIFLSRSWAEAFINFVQQPTLEEARTFGIVTHSDAPGATLERSHLVSTPASETPEDVEKAKEKSFWKYAFQKLYELQDL</sequence>
<dbReference type="Gene3D" id="1.10.150.400">
    <property type="match status" value="1"/>
</dbReference>
<dbReference type="InterPro" id="IPR036412">
    <property type="entry name" value="HAD-like_sf"/>
</dbReference>
<dbReference type="CDD" id="cd01427">
    <property type="entry name" value="HAD_like"/>
    <property type="match status" value="1"/>
</dbReference>
<dbReference type="EMBL" id="JOKM01000018">
    <property type="protein sequence ID" value="KGB25540.1"/>
    <property type="molecule type" value="Genomic_DNA"/>
</dbReference>
<organism evidence="1 2">
    <name type="scientific">Acetobacter tropicalis</name>
    <dbReference type="NCBI Taxonomy" id="104102"/>
    <lineage>
        <taxon>Bacteria</taxon>
        <taxon>Pseudomonadati</taxon>
        <taxon>Pseudomonadota</taxon>
        <taxon>Alphaproteobacteria</taxon>
        <taxon>Acetobacterales</taxon>
        <taxon>Acetobacteraceae</taxon>
        <taxon>Acetobacter</taxon>
    </lineage>
</organism>
<comment type="caution">
    <text evidence="1">The sequence shown here is derived from an EMBL/GenBank/DDBJ whole genome shotgun (WGS) entry which is preliminary data.</text>
</comment>
<dbReference type="STRING" id="104102.AtDm6_0735"/>
<dbReference type="SUPFAM" id="SSF56784">
    <property type="entry name" value="HAD-like"/>
    <property type="match status" value="1"/>
</dbReference>
<dbReference type="PATRIC" id="fig|104102.7.peg.731"/>
<gene>
    <name evidence="1" type="ORF">AtDm6_0735</name>
</gene>
<dbReference type="Gene3D" id="3.40.50.1000">
    <property type="entry name" value="HAD superfamily/HAD-like"/>
    <property type="match status" value="1"/>
</dbReference>